<dbReference type="GO" id="GO:2000463">
    <property type="term" value="P:positive regulation of excitatory postsynaptic potential"/>
    <property type="evidence" value="ECO:0007669"/>
    <property type="project" value="TreeGrafter"/>
</dbReference>
<feature type="chain" id="PRO_5034877263" evidence="7">
    <location>
        <begin position="23"/>
        <end position="485"/>
    </location>
</feature>
<dbReference type="GO" id="GO:0008233">
    <property type="term" value="F:peptidase activity"/>
    <property type="evidence" value="ECO:0007669"/>
    <property type="project" value="UniProtKB-KW"/>
</dbReference>
<dbReference type="GO" id="GO:0035255">
    <property type="term" value="F:ionotropic glutamate receptor binding"/>
    <property type="evidence" value="ECO:0007669"/>
    <property type="project" value="TreeGrafter"/>
</dbReference>
<keyword evidence="2" id="KW-0677">Repeat</keyword>
<dbReference type="SMART" id="SM00042">
    <property type="entry name" value="CUB"/>
    <property type="match status" value="2"/>
</dbReference>
<dbReference type="FunFam" id="2.60.120.290:FF:000013">
    <property type="entry name" value="Membrane frizzled-related protein"/>
    <property type="match status" value="1"/>
</dbReference>
<dbReference type="GO" id="GO:0014069">
    <property type="term" value="C:postsynaptic density"/>
    <property type="evidence" value="ECO:0007669"/>
    <property type="project" value="TreeGrafter"/>
</dbReference>
<keyword evidence="3" id="KW-0378">Hydrolase</keyword>
<keyword evidence="6" id="KW-1133">Transmembrane helix</keyword>
<evidence type="ECO:0000256" key="1">
    <source>
        <dbReference type="ARBA" id="ARBA00022670"/>
    </source>
</evidence>
<evidence type="ECO:0000313" key="9">
    <source>
        <dbReference type="Ensembl" id="ENSLLEP00000047379.1"/>
    </source>
</evidence>
<dbReference type="InterPro" id="IPR000859">
    <property type="entry name" value="CUB_dom"/>
</dbReference>
<accession>A0A8C5R4F3</accession>
<evidence type="ECO:0000256" key="2">
    <source>
        <dbReference type="ARBA" id="ARBA00022737"/>
    </source>
</evidence>
<organism evidence="9 10">
    <name type="scientific">Leptobrachium leishanense</name>
    <name type="common">Leishan spiny toad</name>
    <dbReference type="NCBI Taxonomy" id="445787"/>
    <lineage>
        <taxon>Eukaryota</taxon>
        <taxon>Metazoa</taxon>
        <taxon>Chordata</taxon>
        <taxon>Craniata</taxon>
        <taxon>Vertebrata</taxon>
        <taxon>Euteleostomi</taxon>
        <taxon>Amphibia</taxon>
        <taxon>Batrachia</taxon>
        <taxon>Anura</taxon>
        <taxon>Pelobatoidea</taxon>
        <taxon>Megophryidae</taxon>
        <taxon>Leptobrachium</taxon>
    </lineage>
</organism>
<reference evidence="9" key="2">
    <citation type="submission" date="2025-09" db="UniProtKB">
        <authorList>
            <consortium name="Ensembl"/>
        </authorList>
    </citation>
    <scope>IDENTIFICATION</scope>
</reference>
<proteinExistence type="predicted"/>
<name>A0A8C5R4F3_9ANUR</name>
<evidence type="ECO:0000256" key="6">
    <source>
        <dbReference type="SAM" id="Phobius"/>
    </source>
</evidence>
<reference evidence="9" key="1">
    <citation type="submission" date="2025-08" db="UniProtKB">
        <authorList>
            <consortium name="Ensembl"/>
        </authorList>
    </citation>
    <scope>IDENTIFICATION</scope>
</reference>
<keyword evidence="10" id="KW-1185">Reference proteome</keyword>
<dbReference type="Pfam" id="PF00431">
    <property type="entry name" value="CUB"/>
    <property type="match status" value="2"/>
</dbReference>
<feature type="domain" description="CUB" evidence="8">
    <location>
        <begin position="172"/>
        <end position="287"/>
    </location>
</feature>
<dbReference type="PANTHER" id="PTHR24251">
    <property type="entry name" value="OVOCHYMASE-RELATED"/>
    <property type="match status" value="1"/>
</dbReference>
<keyword evidence="7" id="KW-0732">Signal</keyword>
<dbReference type="GO" id="GO:0006508">
    <property type="term" value="P:proteolysis"/>
    <property type="evidence" value="ECO:0007669"/>
    <property type="project" value="UniProtKB-KW"/>
</dbReference>
<dbReference type="Proteomes" id="UP000694569">
    <property type="component" value="Unplaced"/>
</dbReference>
<evidence type="ECO:0000256" key="3">
    <source>
        <dbReference type="ARBA" id="ARBA00022801"/>
    </source>
</evidence>
<dbReference type="CDD" id="cd00041">
    <property type="entry name" value="CUB"/>
    <property type="match status" value="2"/>
</dbReference>
<evidence type="ECO:0000256" key="7">
    <source>
        <dbReference type="SAM" id="SignalP"/>
    </source>
</evidence>
<feature type="domain" description="CUB" evidence="8">
    <location>
        <begin position="41"/>
        <end position="155"/>
    </location>
</feature>
<keyword evidence="6" id="KW-0812">Transmembrane</keyword>
<dbReference type="InterPro" id="IPR035914">
    <property type="entry name" value="Sperma_CUB_dom_sf"/>
</dbReference>
<dbReference type="Ensembl" id="ENSLLET00000049237.1">
    <property type="protein sequence ID" value="ENSLLEP00000047379.1"/>
    <property type="gene ID" value="ENSLLEG00000029939.1"/>
</dbReference>
<evidence type="ECO:0000259" key="8">
    <source>
        <dbReference type="PROSITE" id="PS01180"/>
    </source>
</evidence>
<feature type="signal peptide" evidence="7">
    <location>
        <begin position="1"/>
        <end position="22"/>
    </location>
</feature>
<dbReference type="PANTHER" id="PTHR24251:SF27">
    <property type="entry name" value="NEUROPILIN AND TOLLOID-LIKE PROTEIN 1"/>
    <property type="match status" value="1"/>
</dbReference>
<feature type="disulfide bond" evidence="5">
    <location>
        <begin position="41"/>
        <end position="68"/>
    </location>
</feature>
<evidence type="ECO:0000256" key="5">
    <source>
        <dbReference type="PROSITE-ProRule" id="PRU00059"/>
    </source>
</evidence>
<keyword evidence="4 5" id="KW-1015">Disulfide bond</keyword>
<sequence>MIHGSSLFHIVTSLIILHVSWATKKGGDKQNNSEGQKSVECGSWTKNLDGGIFTSPNYPNKYPPDRECVYIIEAAPRQCIELHFDDKYSIEPSWECKFDHIEVRDGPFGFSPIIGRYCGQQSPPFIKSSGRFLWIKFFADGELESMGFSAQYNFTPDPDFKDLGVLKPLPVCEFEMGGPEGIIESVQILKEGKAAADEAVDCKWYIRAPPRSKIYLRFLDYEMQNSNECKRNFVAVYDGSSSVEDLKAKFCSTVANDVMLRTGLGVIRMWADEGSRTSRFQMLFTSFQEQKRKSNLLDQLTNTSGTVIGVSTCIVIILIIISVIVQIKQPRKKFIQRKTDFDQTVFQEIFEPPHYELCTLRGTGTAADMADVCDDFENYHKLRRSSSKCIHDHHCGSQLSSIKGSRSNLSSRETTALADTQNQPVNPVMPPVNRRNILVMKHSYSQDAADSCDIDEIEDVPTTSHRLSRHEKAVQREEGFTTWKT</sequence>
<comment type="caution">
    <text evidence="5">Lacks conserved residue(s) required for the propagation of feature annotation.</text>
</comment>
<dbReference type="OrthoDB" id="9971251at2759"/>
<dbReference type="GeneTree" id="ENSGT00940000156700"/>
<gene>
    <name evidence="9" type="primary">NETO1</name>
</gene>
<dbReference type="Gene3D" id="2.60.120.290">
    <property type="entry name" value="Spermadhesin, CUB domain"/>
    <property type="match status" value="2"/>
</dbReference>
<evidence type="ECO:0000256" key="4">
    <source>
        <dbReference type="ARBA" id="ARBA00023157"/>
    </source>
</evidence>
<evidence type="ECO:0000313" key="10">
    <source>
        <dbReference type="Proteomes" id="UP000694569"/>
    </source>
</evidence>
<feature type="transmembrane region" description="Helical" evidence="6">
    <location>
        <begin position="307"/>
        <end position="327"/>
    </location>
</feature>
<dbReference type="SUPFAM" id="SSF49854">
    <property type="entry name" value="Spermadhesin, CUB domain"/>
    <property type="match status" value="2"/>
</dbReference>
<dbReference type="FunFam" id="2.60.120.290:FF:000016">
    <property type="entry name" value="neuropilin and tolloid-like protein 2"/>
    <property type="match status" value="1"/>
</dbReference>
<keyword evidence="6" id="KW-0472">Membrane</keyword>
<keyword evidence="1" id="KW-0645">Protease</keyword>
<dbReference type="AlphaFoldDB" id="A0A8C5R4F3"/>
<dbReference type="PROSITE" id="PS01180">
    <property type="entry name" value="CUB"/>
    <property type="match status" value="2"/>
</dbReference>
<protein>
    <submittedName>
        <fullName evidence="9">Neuropilin and tolloid like 1</fullName>
    </submittedName>
</protein>